<evidence type="ECO:0000313" key="3">
    <source>
        <dbReference type="Proteomes" id="UP001501414"/>
    </source>
</evidence>
<feature type="compositionally biased region" description="Low complexity" evidence="1">
    <location>
        <begin position="16"/>
        <end position="30"/>
    </location>
</feature>
<feature type="compositionally biased region" description="Low complexity" evidence="1">
    <location>
        <begin position="57"/>
        <end position="74"/>
    </location>
</feature>
<organism evidence="2 3">
    <name type="scientific">Pseudonocardia kongjuensis</name>
    <dbReference type="NCBI Taxonomy" id="102227"/>
    <lineage>
        <taxon>Bacteria</taxon>
        <taxon>Bacillati</taxon>
        <taxon>Actinomycetota</taxon>
        <taxon>Actinomycetes</taxon>
        <taxon>Pseudonocardiales</taxon>
        <taxon>Pseudonocardiaceae</taxon>
        <taxon>Pseudonocardia</taxon>
    </lineage>
</organism>
<accession>A0ABN1YCJ6</accession>
<dbReference type="Proteomes" id="UP001501414">
    <property type="component" value="Unassembled WGS sequence"/>
</dbReference>
<proteinExistence type="predicted"/>
<keyword evidence="3" id="KW-1185">Reference proteome</keyword>
<feature type="compositionally biased region" description="Low complexity" evidence="1">
    <location>
        <begin position="103"/>
        <end position="112"/>
    </location>
</feature>
<sequence>MAKRRSILGSLTDVDQQPQESKQQPEQTSSAPVETDSHAVTDTNPSTKAPPRRRSSTKTARGASSSGSAGPRRSVPTRAQEAAQPAESTPPQPNRSRGGGSGRTTSARSSQRSARDQRMAELIPYPEGEEAERIKRDPAAAVRVPTTEAAKRTGFYLHEDDHRDLTFAKTIDGADANTRVRAMIAYWRTNKQFREAVNRVASGMPRGPRKNQAGQP</sequence>
<evidence type="ECO:0000313" key="2">
    <source>
        <dbReference type="EMBL" id="GAA1404112.1"/>
    </source>
</evidence>
<protein>
    <submittedName>
        <fullName evidence="2">Uncharacterized protein</fullName>
    </submittedName>
</protein>
<name>A0ABN1YCJ6_9PSEU</name>
<comment type="caution">
    <text evidence="2">The sequence shown here is derived from an EMBL/GenBank/DDBJ whole genome shotgun (WGS) entry which is preliminary data.</text>
</comment>
<feature type="region of interest" description="Disordered" evidence="1">
    <location>
        <begin position="1"/>
        <end position="146"/>
    </location>
</feature>
<evidence type="ECO:0000256" key="1">
    <source>
        <dbReference type="SAM" id="MobiDB-lite"/>
    </source>
</evidence>
<reference evidence="2 3" key="1">
    <citation type="journal article" date="2019" name="Int. J. Syst. Evol. Microbiol.">
        <title>The Global Catalogue of Microorganisms (GCM) 10K type strain sequencing project: providing services to taxonomists for standard genome sequencing and annotation.</title>
        <authorList>
            <consortium name="The Broad Institute Genomics Platform"/>
            <consortium name="The Broad Institute Genome Sequencing Center for Infectious Disease"/>
            <person name="Wu L."/>
            <person name="Ma J."/>
        </authorList>
    </citation>
    <scope>NUCLEOTIDE SEQUENCE [LARGE SCALE GENOMIC DNA]</scope>
    <source>
        <strain evidence="2 3">JCM 11896</strain>
    </source>
</reference>
<gene>
    <name evidence="2" type="ORF">GCM10009613_65930</name>
</gene>
<dbReference type="EMBL" id="BAAAJK010000073">
    <property type="protein sequence ID" value="GAA1404112.1"/>
    <property type="molecule type" value="Genomic_DNA"/>
</dbReference>
<feature type="compositionally biased region" description="Polar residues" evidence="1">
    <location>
        <begin position="38"/>
        <end position="47"/>
    </location>
</feature>